<evidence type="ECO:0000313" key="2">
    <source>
        <dbReference type="Proteomes" id="UP000704611"/>
    </source>
</evidence>
<accession>A0ABS6MQS2</accession>
<keyword evidence="2" id="KW-1185">Reference proteome</keyword>
<protein>
    <submittedName>
        <fullName evidence="1">Uncharacterized protein</fullName>
    </submittedName>
</protein>
<organism evidence="1 2">
    <name type="scientific">Arsukibacterium indicum</name>
    <dbReference type="NCBI Taxonomy" id="2848612"/>
    <lineage>
        <taxon>Bacteria</taxon>
        <taxon>Pseudomonadati</taxon>
        <taxon>Pseudomonadota</taxon>
        <taxon>Gammaproteobacteria</taxon>
        <taxon>Chromatiales</taxon>
        <taxon>Chromatiaceae</taxon>
        <taxon>Arsukibacterium</taxon>
    </lineage>
</organism>
<name>A0ABS6MQS2_9GAMM</name>
<gene>
    <name evidence="1" type="ORF">KQY15_18880</name>
</gene>
<comment type="caution">
    <text evidence="1">The sequence shown here is derived from an EMBL/GenBank/DDBJ whole genome shotgun (WGS) entry which is preliminary data.</text>
</comment>
<dbReference type="EMBL" id="JAHRID010000016">
    <property type="protein sequence ID" value="MBV2131169.1"/>
    <property type="molecule type" value="Genomic_DNA"/>
</dbReference>
<sequence length="77" mass="9065">MSKRTFLVCCDYGTGGIWFLVDAESKKQIDALHPEFCAFETKPDWMSEGDKTKYFLMAEKAGHHWDVDNKEWLKKFK</sequence>
<evidence type="ECO:0000313" key="1">
    <source>
        <dbReference type="EMBL" id="MBV2131169.1"/>
    </source>
</evidence>
<proteinExistence type="predicted"/>
<reference evidence="1 2" key="1">
    <citation type="submission" date="2021-06" db="EMBL/GenBank/DDBJ databases">
        <title>Rheinheimera indica sp. nov., isolated from deep-sea sediment.</title>
        <authorList>
            <person name="Wang Z."/>
            <person name="Zhang X.-Y."/>
        </authorList>
    </citation>
    <scope>NUCLEOTIDE SEQUENCE [LARGE SCALE GENOMIC DNA]</scope>
    <source>
        <strain evidence="1 2">SM2107</strain>
    </source>
</reference>
<dbReference type="RefSeq" id="WP_217671456.1">
    <property type="nucleotide sequence ID" value="NZ_JAHRID010000016.1"/>
</dbReference>
<dbReference type="Proteomes" id="UP000704611">
    <property type="component" value="Unassembled WGS sequence"/>
</dbReference>